<evidence type="ECO:0000256" key="8">
    <source>
        <dbReference type="ARBA" id="ARBA00022741"/>
    </source>
</evidence>
<feature type="domain" description="Response regulatory" evidence="30">
    <location>
        <begin position="651"/>
        <end position="769"/>
    </location>
</feature>
<dbReference type="SUPFAM" id="SSF52172">
    <property type="entry name" value="CheY-like"/>
    <property type="match status" value="1"/>
</dbReference>
<dbReference type="InterPro" id="IPR005467">
    <property type="entry name" value="His_kinase_dom"/>
</dbReference>
<evidence type="ECO:0000256" key="7">
    <source>
        <dbReference type="ARBA" id="ARBA00022723"/>
    </source>
</evidence>
<dbReference type="InterPro" id="IPR011006">
    <property type="entry name" value="CheY-like_superfamily"/>
</dbReference>
<evidence type="ECO:0000256" key="22">
    <source>
        <dbReference type="PIRNR" id="PIRNR026389"/>
    </source>
</evidence>
<keyword evidence="12 22" id="KW-0067">ATP-binding</keyword>
<dbReference type="PANTHER" id="PTHR24423">
    <property type="entry name" value="TWO-COMPONENT SENSOR HISTIDINE KINASE"/>
    <property type="match status" value="1"/>
</dbReference>
<comment type="cofactor">
    <cofactor evidence="23">
        <name>Cu cation</name>
        <dbReference type="ChEBI" id="CHEBI:23378"/>
    </cofactor>
    <text evidence="23">Binds 1 copper ion per dimer.</text>
</comment>
<evidence type="ECO:0000256" key="28">
    <source>
        <dbReference type="SAM" id="Phobius"/>
    </source>
</evidence>
<dbReference type="SUPFAM" id="SSF55781">
    <property type="entry name" value="GAF domain-like"/>
    <property type="match status" value="1"/>
</dbReference>
<evidence type="ECO:0000256" key="21">
    <source>
        <dbReference type="ARBA" id="ARBA00062048"/>
    </source>
</evidence>
<keyword evidence="10 22" id="KW-0418">Kinase</keyword>
<evidence type="ECO:0000256" key="25">
    <source>
        <dbReference type="PIRSR" id="PIRSR026389-4"/>
    </source>
</evidence>
<dbReference type="EMBL" id="JBFOLK010000003">
    <property type="protein sequence ID" value="KAL2526085.1"/>
    <property type="molecule type" value="Genomic_DNA"/>
</dbReference>
<dbReference type="Gene3D" id="1.10.287.130">
    <property type="match status" value="1"/>
</dbReference>
<evidence type="ECO:0000256" key="18">
    <source>
        <dbReference type="ARBA" id="ARBA00023157"/>
    </source>
</evidence>
<dbReference type="InterPro" id="IPR003018">
    <property type="entry name" value="GAF"/>
</dbReference>
<keyword evidence="8 22" id="KW-0547">Nucleotide-binding</keyword>
<dbReference type="SMART" id="SM00065">
    <property type="entry name" value="GAF"/>
    <property type="match status" value="1"/>
</dbReference>
<dbReference type="PIRSF" id="PIRSF026389">
    <property type="entry name" value="Ethyln_sen_HK"/>
    <property type="match status" value="1"/>
</dbReference>
<keyword evidence="18 24" id="KW-1015">Disulfide bond</keyword>
<evidence type="ECO:0000256" key="14">
    <source>
        <dbReference type="ARBA" id="ARBA00022989"/>
    </source>
</evidence>
<dbReference type="Gene3D" id="3.40.50.2300">
    <property type="match status" value="1"/>
</dbReference>
<dbReference type="GO" id="GO:0005524">
    <property type="term" value="F:ATP binding"/>
    <property type="evidence" value="ECO:0007669"/>
    <property type="project" value="UniProtKB-UniRule"/>
</dbReference>
<gene>
    <name evidence="31" type="ORF">Adt_11139</name>
</gene>
<keyword evidence="6 28" id="KW-0812">Transmembrane</keyword>
<dbReference type="InterPro" id="IPR001789">
    <property type="entry name" value="Sig_transdc_resp-reg_receiver"/>
</dbReference>
<dbReference type="PROSITE" id="PS50110">
    <property type="entry name" value="RESPONSE_REGULATORY"/>
    <property type="match status" value="1"/>
</dbReference>
<dbReference type="PANTHER" id="PTHR24423:SF629">
    <property type="entry name" value="PROTEIN EIN4"/>
    <property type="match status" value="1"/>
</dbReference>
<keyword evidence="4 26" id="KW-0597">Phosphoprotein</keyword>
<keyword evidence="32" id="KW-1185">Reference proteome</keyword>
<dbReference type="GO" id="GO:0038199">
    <property type="term" value="F:ethylene receptor activity"/>
    <property type="evidence" value="ECO:0007669"/>
    <property type="project" value="UniProtKB-UniRule"/>
</dbReference>
<evidence type="ECO:0000256" key="26">
    <source>
        <dbReference type="PROSITE-ProRule" id="PRU00169"/>
    </source>
</evidence>
<dbReference type="CDD" id="cd00082">
    <property type="entry name" value="HisKA"/>
    <property type="match status" value="1"/>
</dbReference>
<feature type="transmembrane region" description="Helical" evidence="28">
    <location>
        <begin position="85"/>
        <end position="106"/>
    </location>
</feature>
<dbReference type="InterPro" id="IPR003661">
    <property type="entry name" value="HisK_dim/P_dom"/>
</dbReference>
<evidence type="ECO:0000259" key="29">
    <source>
        <dbReference type="PROSITE" id="PS50109"/>
    </source>
</evidence>
<keyword evidence="27" id="KW-0175">Coiled coil</keyword>
<dbReference type="GO" id="GO:0046872">
    <property type="term" value="F:metal ion binding"/>
    <property type="evidence" value="ECO:0007669"/>
    <property type="project" value="UniProtKB-UniRule"/>
</dbReference>
<dbReference type="FunFam" id="3.40.50.2300:FF:000240">
    <property type="entry name" value="Ethylene receptor"/>
    <property type="match status" value="1"/>
</dbReference>
<keyword evidence="11 22" id="KW-0256">Endoplasmic reticulum</keyword>
<feature type="domain" description="Histidine kinase" evidence="29">
    <location>
        <begin position="388"/>
        <end position="626"/>
    </location>
</feature>
<dbReference type="Proteomes" id="UP001604336">
    <property type="component" value="Unassembled WGS sequence"/>
</dbReference>
<evidence type="ECO:0000256" key="20">
    <source>
        <dbReference type="ARBA" id="ARBA00056860"/>
    </source>
</evidence>
<dbReference type="PROSITE" id="PS50109">
    <property type="entry name" value="HIS_KIN"/>
    <property type="match status" value="1"/>
</dbReference>
<evidence type="ECO:0000256" key="19">
    <source>
        <dbReference type="ARBA" id="ARBA00023170"/>
    </source>
</evidence>
<keyword evidence="3" id="KW-1017">Isopeptide bond</keyword>
<dbReference type="CDD" id="cd19933">
    <property type="entry name" value="REC_ETR-like"/>
    <property type="match status" value="1"/>
</dbReference>
<dbReference type="Pfam" id="PF25487">
    <property type="entry name" value="ETR1_N"/>
    <property type="match status" value="1"/>
</dbReference>
<keyword evidence="19 22" id="KW-0675">Receptor</keyword>
<evidence type="ECO:0000256" key="13">
    <source>
        <dbReference type="ARBA" id="ARBA00022843"/>
    </source>
</evidence>
<evidence type="ECO:0000256" key="15">
    <source>
        <dbReference type="ARBA" id="ARBA00023008"/>
    </source>
</evidence>
<evidence type="ECO:0000256" key="6">
    <source>
        <dbReference type="ARBA" id="ARBA00022692"/>
    </source>
</evidence>
<evidence type="ECO:0000256" key="4">
    <source>
        <dbReference type="ARBA" id="ARBA00022553"/>
    </source>
</evidence>
<comment type="subunit">
    <text evidence="21">Heteromer with ETR1. Binds to MRF3/ECIP1.</text>
</comment>
<evidence type="ECO:0000256" key="10">
    <source>
        <dbReference type="ARBA" id="ARBA00022777"/>
    </source>
</evidence>
<evidence type="ECO:0000256" key="12">
    <source>
        <dbReference type="ARBA" id="ARBA00022840"/>
    </source>
</evidence>
<dbReference type="AlphaFoldDB" id="A0ABD1UNI5"/>
<evidence type="ECO:0000259" key="30">
    <source>
        <dbReference type="PROSITE" id="PS50110"/>
    </source>
</evidence>
<accession>A0ABD1UNI5</accession>
<feature type="binding site" evidence="23">
    <location>
        <position position="99"/>
    </location>
    <ligand>
        <name>Cu cation</name>
        <dbReference type="ChEBI" id="CHEBI:23378"/>
    </ligand>
</feature>
<dbReference type="CDD" id="cd16938">
    <property type="entry name" value="HATPase_ETR2_ERS2-EIN4-like"/>
    <property type="match status" value="1"/>
</dbReference>
<evidence type="ECO:0000256" key="27">
    <source>
        <dbReference type="SAM" id="Coils"/>
    </source>
</evidence>
<evidence type="ECO:0000256" key="2">
    <source>
        <dbReference type="ARBA" id="ARBA00009842"/>
    </source>
</evidence>
<comment type="function">
    <text evidence="20">Ethylene receptor related to bacterial two-component regulators. Acts as a redundant negative regulator of ethylene signaling.</text>
</comment>
<protein>
    <recommendedName>
        <fullName evidence="22">Ethylene receptor</fullName>
    </recommendedName>
</protein>
<keyword evidence="16 22" id="KW-0902">Two-component regulatory system</keyword>
<keyword evidence="17 22" id="KW-0472">Membrane</keyword>
<dbReference type="InterPro" id="IPR014525">
    <property type="entry name" value="ETR"/>
</dbReference>
<evidence type="ECO:0000313" key="31">
    <source>
        <dbReference type="EMBL" id="KAL2526085.1"/>
    </source>
</evidence>
<dbReference type="Pfam" id="PF00072">
    <property type="entry name" value="Response_reg"/>
    <property type="match status" value="1"/>
</dbReference>
<comment type="function">
    <text evidence="22">May act early in the ethylene signal transduction pathway, possibly as an ethylene receptor, or as a regulator of the pathway.</text>
</comment>
<dbReference type="Gene3D" id="3.30.565.10">
    <property type="entry name" value="Histidine kinase-like ATPase, C-terminal domain"/>
    <property type="match status" value="1"/>
</dbReference>
<name>A0ABD1UNI5_9LAMI</name>
<feature type="modified residue" description="4-aspartylphosphate" evidence="26">
    <location>
        <position position="702"/>
    </location>
</feature>
<comment type="caution">
    <text evidence="31">The sequence shown here is derived from an EMBL/GenBank/DDBJ whole genome shotgun (WGS) entry which is preliminary data.</text>
</comment>
<organism evidence="31 32">
    <name type="scientific">Abeliophyllum distichum</name>
    <dbReference type="NCBI Taxonomy" id="126358"/>
    <lineage>
        <taxon>Eukaryota</taxon>
        <taxon>Viridiplantae</taxon>
        <taxon>Streptophyta</taxon>
        <taxon>Embryophyta</taxon>
        <taxon>Tracheophyta</taxon>
        <taxon>Spermatophyta</taxon>
        <taxon>Magnoliopsida</taxon>
        <taxon>eudicotyledons</taxon>
        <taxon>Gunneridae</taxon>
        <taxon>Pentapetalae</taxon>
        <taxon>asterids</taxon>
        <taxon>lamiids</taxon>
        <taxon>Lamiales</taxon>
        <taxon>Oleaceae</taxon>
        <taxon>Forsythieae</taxon>
        <taxon>Abeliophyllum</taxon>
    </lineage>
</organism>
<feature type="transmembrane region" description="Helical" evidence="28">
    <location>
        <begin position="127"/>
        <end position="148"/>
    </location>
</feature>
<evidence type="ECO:0000256" key="16">
    <source>
        <dbReference type="ARBA" id="ARBA00023012"/>
    </source>
</evidence>
<evidence type="ECO:0000256" key="1">
    <source>
        <dbReference type="ARBA" id="ARBA00004477"/>
    </source>
</evidence>
<feature type="binding site" evidence="23">
    <location>
        <position position="103"/>
    </location>
    <ligand>
        <name>Cu cation</name>
        <dbReference type="ChEBI" id="CHEBI:23378"/>
    </ligand>
</feature>
<evidence type="ECO:0000256" key="5">
    <source>
        <dbReference type="ARBA" id="ARBA00022679"/>
    </source>
</evidence>
<feature type="disulfide bond" description="Interchain" evidence="24">
    <location>
        <position position="39"/>
    </location>
</feature>
<dbReference type="GO" id="GO:0051740">
    <property type="term" value="F:ethylene binding"/>
    <property type="evidence" value="ECO:0007669"/>
    <property type="project" value="UniProtKB-UniRule"/>
</dbReference>
<keyword evidence="9 22" id="KW-0936">Ethylene signaling pathway</keyword>
<sequence>MVRGGKLFLMKVYMKNLEILVNWESGILRNGVDNEFSNCHCDDDGFWSLNRILDCQKVSDFFIAIAYFSIPIELLYFLSCSNVPFKWVLLQFVAFIVLCGLTHLLNGWTYYGPHSFQLMMALTVAKILTALVSCATAITLLTLIPLLLKIKVRELFLRQNVLELDQEVGMMKKQKEAGMHVRMLTQEIRKSLDKDTILYTTLVELSKTLDLQNCAVWMLNENGMEMDLTYQLSATSREHHRMPMSSVSINDPDVLEITKYEGVRFLRQESVLGAASCGGCTEMGAVAAIRMPMLRASNFKGGTPEFVDTRYAILVLVLPSTNERVWSINEMQIVEVVADQVAVALSHAAVLEESHSMREKLEEQNRVLQQAKMNAMMANQARDAFQRVMSNGMRRPLHSILGLLVIFQDENKSSELGIIVDTVLKTSNVLSTLINDAMEISAKDDGTFPLEMRPFRLHSMIREASCLVKCLCVYKGFGFSTDLPNSLPNEVIGDERRTFQVLLHMVGHLLNVSDGKGSVIFRAVEDGGIEGRNDNFWAAKRPSTTDEYVSMKFEIEVNVEGFRLESSTSTNYLSGRRKNYKEMKQGLSFSMCKKLVQMMQGNIWMSSNSEGRVHGMCFTVRYQKQSSFRRHMFEIGNSEQHISNSKLRGLRVILADDDDINRMVTKKMLEKLGCQVTTVSSGFECLSALGPTATSFQVVILDLQMPEMDGFEVALRIRKFRSRNWPLIIALTASAEERIWERCLEAGMNGLIRKPVLLQGIADELRRVLQRSGEVL</sequence>
<dbReference type="InterPro" id="IPR036890">
    <property type="entry name" value="HATPase_C_sf"/>
</dbReference>
<dbReference type="SUPFAM" id="SSF47384">
    <property type="entry name" value="Homodimeric domain of signal transducing histidine kinase"/>
    <property type="match status" value="1"/>
</dbReference>
<dbReference type="GO" id="GO:0004674">
    <property type="term" value="F:protein serine/threonine kinase activity"/>
    <property type="evidence" value="ECO:0007669"/>
    <property type="project" value="UniProtKB-ARBA"/>
</dbReference>
<evidence type="ECO:0000256" key="17">
    <source>
        <dbReference type="ARBA" id="ARBA00023136"/>
    </source>
</evidence>
<comment type="subcellular location">
    <subcellularLocation>
        <location evidence="1">Endoplasmic reticulum membrane</location>
        <topology evidence="1">Multi-pass membrane protein</topology>
    </subcellularLocation>
</comment>
<dbReference type="GO" id="GO:0010105">
    <property type="term" value="P:negative regulation of ethylene-activated signaling pathway"/>
    <property type="evidence" value="ECO:0007669"/>
    <property type="project" value="UniProtKB-ARBA"/>
</dbReference>
<keyword evidence="15 22" id="KW-0186">Copper</keyword>
<comment type="similarity">
    <text evidence="2 22">Belongs to the ethylene receptor family.</text>
</comment>
<dbReference type="Pfam" id="PF01590">
    <property type="entry name" value="GAF"/>
    <property type="match status" value="1"/>
</dbReference>
<evidence type="ECO:0000256" key="3">
    <source>
        <dbReference type="ARBA" id="ARBA00022499"/>
    </source>
</evidence>
<feature type="disulfide bond" description="Interchain" evidence="24">
    <location>
        <position position="41"/>
    </location>
</feature>
<keyword evidence="14 28" id="KW-1133">Transmembrane helix</keyword>
<dbReference type="SUPFAM" id="SSF55874">
    <property type="entry name" value="ATPase domain of HSP90 chaperone/DNA topoisomerase II/histidine kinase"/>
    <property type="match status" value="1"/>
</dbReference>
<feature type="transmembrane region" description="Helical" evidence="28">
    <location>
        <begin position="61"/>
        <end position="79"/>
    </location>
</feature>
<dbReference type="InterPro" id="IPR029016">
    <property type="entry name" value="GAF-like_dom_sf"/>
</dbReference>
<evidence type="ECO:0000313" key="32">
    <source>
        <dbReference type="Proteomes" id="UP001604336"/>
    </source>
</evidence>
<dbReference type="FunFam" id="1.10.287.130:FF:000087">
    <property type="entry name" value="Ethylene receptor 4"/>
    <property type="match status" value="1"/>
</dbReference>
<dbReference type="InterPro" id="IPR036097">
    <property type="entry name" value="HisK_dim/P_sf"/>
</dbReference>
<feature type="cross-link" description="Glycyl lysine isopeptide (Lys-Gly) (interchain with G-Cter in ubiquitin)" evidence="25">
    <location>
        <position position="754"/>
    </location>
</feature>
<evidence type="ECO:0000256" key="24">
    <source>
        <dbReference type="PIRSR" id="PIRSR026389-3"/>
    </source>
</evidence>
<dbReference type="InterPro" id="IPR058544">
    <property type="entry name" value="ETR1_N"/>
</dbReference>
<dbReference type="Gene3D" id="3.30.450.40">
    <property type="match status" value="1"/>
</dbReference>
<evidence type="ECO:0000256" key="23">
    <source>
        <dbReference type="PIRSR" id="PIRSR026389-2"/>
    </source>
</evidence>
<feature type="coiled-coil region" evidence="27">
    <location>
        <begin position="351"/>
        <end position="381"/>
    </location>
</feature>
<keyword evidence="5 22" id="KW-0808">Transferase</keyword>
<dbReference type="GO" id="GO:0005789">
    <property type="term" value="C:endoplasmic reticulum membrane"/>
    <property type="evidence" value="ECO:0007669"/>
    <property type="project" value="UniProtKB-SubCell"/>
</dbReference>
<dbReference type="SMART" id="SM00448">
    <property type="entry name" value="REC"/>
    <property type="match status" value="1"/>
</dbReference>
<keyword evidence="13" id="KW-0832">Ubl conjugation</keyword>
<keyword evidence="7 22" id="KW-0479">Metal-binding</keyword>
<proteinExistence type="inferred from homology"/>
<reference evidence="32" key="1">
    <citation type="submission" date="2024-07" db="EMBL/GenBank/DDBJ databases">
        <title>Two chromosome-level genome assemblies of Korean endemic species Abeliophyllum distichum and Forsythia ovata (Oleaceae).</title>
        <authorList>
            <person name="Jang H."/>
        </authorList>
    </citation>
    <scope>NUCLEOTIDE SEQUENCE [LARGE SCALE GENOMIC DNA]</scope>
</reference>
<evidence type="ECO:0000256" key="11">
    <source>
        <dbReference type="ARBA" id="ARBA00022824"/>
    </source>
</evidence>
<evidence type="ECO:0000256" key="9">
    <source>
        <dbReference type="ARBA" id="ARBA00022745"/>
    </source>
</evidence>